<gene>
    <name evidence="1" type="ORF">ACFQ11_23790</name>
</gene>
<evidence type="ECO:0000313" key="1">
    <source>
        <dbReference type="EMBL" id="MFD0903435.1"/>
    </source>
</evidence>
<dbReference type="Gene3D" id="3.40.50.1820">
    <property type="entry name" value="alpha/beta hydrolase"/>
    <property type="match status" value="1"/>
</dbReference>
<dbReference type="SUPFAM" id="SSF53474">
    <property type="entry name" value="alpha/beta-Hydrolases"/>
    <property type="match status" value="1"/>
</dbReference>
<name>A0ABW3EV71_9ACTN</name>
<keyword evidence="1" id="KW-0378">Hydrolase</keyword>
<comment type="caution">
    <text evidence="1">The sequence shown here is derived from an EMBL/GenBank/DDBJ whole genome shotgun (WGS) entry which is preliminary data.</text>
</comment>
<reference evidence="2" key="1">
    <citation type="journal article" date="2019" name="Int. J. Syst. Evol. Microbiol.">
        <title>The Global Catalogue of Microorganisms (GCM) 10K type strain sequencing project: providing services to taxonomists for standard genome sequencing and annotation.</title>
        <authorList>
            <consortium name="The Broad Institute Genomics Platform"/>
            <consortium name="The Broad Institute Genome Sequencing Center for Infectious Disease"/>
            <person name="Wu L."/>
            <person name="Ma J."/>
        </authorList>
    </citation>
    <scope>NUCLEOTIDE SEQUENCE [LARGE SCALE GENOMIC DNA]</scope>
    <source>
        <strain evidence="2">JCM 31202</strain>
    </source>
</reference>
<sequence>MGGGEEFYVGYFQEPGRAEAEIEPDVRGRLAGFYAALSAGTMPAPGRPGPHFVAPGGRLRDRFPTGPPPSWLSRRELDVHAAEFDGCGHWIQRERPDEVNRLLTDWLASLPPA</sequence>
<dbReference type="InterPro" id="IPR029058">
    <property type="entry name" value="AB_hydrolase_fold"/>
</dbReference>
<keyword evidence="2" id="KW-1185">Reference proteome</keyword>
<dbReference type="Proteomes" id="UP001596972">
    <property type="component" value="Unassembled WGS sequence"/>
</dbReference>
<dbReference type="EMBL" id="JBHTJA010000055">
    <property type="protein sequence ID" value="MFD0903435.1"/>
    <property type="molecule type" value="Genomic_DNA"/>
</dbReference>
<organism evidence="1 2">
    <name type="scientific">Actinomadura sediminis</name>
    <dbReference type="NCBI Taxonomy" id="1038904"/>
    <lineage>
        <taxon>Bacteria</taxon>
        <taxon>Bacillati</taxon>
        <taxon>Actinomycetota</taxon>
        <taxon>Actinomycetes</taxon>
        <taxon>Streptosporangiales</taxon>
        <taxon>Thermomonosporaceae</taxon>
        <taxon>Actinomadura</taxon>
    </lineage>
</organism>
<proteinExistence type="predicted"/>
<accession>A0ABW3EV71</accession>
<dbReference type="GO" id="GO:0016787">
    <property type="term" value="F:hydrolase activity"/>
    <property type="evidence" value="ECO:0007669"/>
    <property type="project" value="UniProtKB-KW"/>
</dbReference>
<protein>
    <submittedName>
        <fullName evidence="1">Alpha/beta fold hydrolase</fullName>
    </submittedName>
</protein>
<dbReference type="RefSeq" id="WP_378302234.1">
    <property type="nucleotide sequence ID" value="NZ_JBHTJA010000055.1"/>
</dbReference>
<evidence type="ECO:0000313" key="2">
    <source>
        <dbReference type="Proteomes" id="UP001596972"/>
    </source>
</evidence>